<name>A0A4Q9LGZ5_9MICR</name>
<dbReference type="Proteomes" id="UP000293045">
    <property type="component" value="Unassembled WGS sequence"/>
</dbReference>
<dbReference type="VEuPathDB" id="MicrosporidiaDB:CWI36_0116p0020"/>
<sequence length="562" mass="66506">MRKIKLKVYDKFNKSHILNTYKNMTVGETLNEAFPESDTLVIKMVTKEKKFRLDMEENGEFGKNIRNKKPMIFDSNDEELKKTFKKVSKNYKKRKTSSKYIYKFKIIERNTRIKEILKEIIFSGYKFRFYLVDTEEFIEIYVNTCVRYYSGGNRSYKIYCSENTTVDDIENEMAMVFNAEKVFGLFGYNHLGLFKLKKNEKVLVIKELYCIAESNFNFFQLQFKNVNDALLQMKPIYSARFYKLQTKNDILLFKCMKEYGLVENALFKIYDNDRKLVLQNIDQCKVFLEKYYGKFLLIIEDGLNELILCNYDEEICEQMYFSLLGCKNKSLIREIAGNEIKNVSFENSNYLETSDKFDLSFQNSNSFVKNVSQDTSRDEFCKREATKVKEFQENKTNNENESISKILNEMNSFLESTYSTEGTLKSSKRNSDITLNTSQQNLDNDFVDKHTVTFQNNDLNEISSLIKLNPITKTETKRDKKKSYKRKKNKKVFQNINYKKTEKETSSTSESNKLENSIYFKNQPKNNVPRNFTENSSDYSFLLEETESSQNTEEFIHSYFCN</sequence>
<evidence type="ECO:0000313" key="1">
    <source>
        <dbReference type="EMBL" id="TBU06230.1"/>
    </source>
</evidence>
<evidence type="ECO:0000313" key="2">
    <source>
        <dbReference type="Proteomes" id="UP000293045"/>
    </source>
</evidence>
<dbReference type="VEuPathDB" id="MicrosporidiaDB:CWI39_0530p0020"/>
<accession>A0A4Q9LGZ5</accession>
<dbReference type="AlphaFoldDB" id="A0A4Q9LGZ5"/>
<reference evidence="1 2" key="1">
    <citation type="submission" date="2017-12" db="EMBL/GenBank/DDBJ databases">
        <authorList>
            <person name="Pombert J.-F."/>
            <person name="Haag K.L."/>
            <person name="Ebert D."/>
        </authorList>
    </citation>
    <scope>NUCLEOTIDE SEQUENCE [LARGE SCALE GENOMIC DNA]</scope>
    <source>
        <strain evidence="1">IL-BN-2</strain>
    </source>
</reference>
<comment type="caution">
    <text evidence="1">The sequence shown here is derived from an EMBL/GenBank/DDBJ whole genome shotgun (WGS) entry which is preliminary data.</text>
</comment>
<protein>
    <submittedName>
        <fullName evidence="1">Uncharacterized protein</fullName>
    </submittedName>
</protein>
<gene>
    <name evidence="1" type="ORF">CWI39_0530p0020</name>
</gene>
<proteinExistence type="predicted"/>
<organism evidence="1 2">
    <name type="scientific">Hamiltosporidium magnivora</name>
    <dbReference type="NCBI Taxonomy" id="148818"/>
    <lineage>
        <taxon>Eukaryota</taxon>
        <taxon>Fungi</taxon>
        <taxon>Fungi incertae sedis</taxon>
        <taxon>Microsporidia</taxon>
        <taxon>Dubosqiidae</taxon>
        <taxon>Hamiltosporidium</taxon>
    </lineage>
</organism>
<dbReference type="EMBL" id="PIXR01000530">
    <property type="protein sequence ID" value="TBU06230.1"/>
    <property type="molecule type" value="Genomic_DNA"/>
</dbReference>